<dbReference type="InterPro" id="IPR002749">
    <property type="entry name" value="DUF63"/>
</dbReference>
<dbReference type="RefSeq" id="WP_278100038.1">
    <property type="nucleotide sequence ID" value="NZ_CP091092.1"/>
</dbReference>
<feature type="transmembrane region" description="Helical" evidence="1">
    <location>
        <begin position="147"/>
        <end position="169"/>
    </location>
</feature>
<organism evidence="2 3">
    <name type="scientific">Methanomicrobium antiquum</name>
    <dbReference type="NCBI Taxonomy" id="487686"/>
    <lineage>
        <taxon>Archaea</taxon>
        <taxon>Methanobacteriati</taxon>
        <taxon>Methanobacteriota</taxon>
        <taxon>Stenosarchaea group</taxon>
        <taxon>Methanomicrobia</taxon>
        <taxon>Methanomicrobiales</taxon>
        <taxon>Methanomicrobiaceae</taxon>
        <taxon>Methanomicrobium</taxon>
    </lineage>
</organism>
<accession>A0AAF0FPC7</accession>
<dbReference type="AlphaFoldDB" id="A0AAF0FPC7"/>
<sequence length="281" mass="31678">MIREFIMKYYIDPIRYGQPYTIVDTLTYAIILIISVYLIYRWLNTTGIAVDRKFILATIPFIVLGGLLRVVEDTGFITSDIHFLLITPLIYFVIFFFTIAALLLSRTLERAGLISSYHIGYAGIGTLACTISAAFLIWWGLTYSQVMVSVILIIMSLAIVTSAAVWGFMRYVLKWEYVSDPIYCVLIFGQLLDASATSYGIDLHSMTYTEAHVVGGALVAWTGTAFSMFLLKLAVLFPAIYILQQYRKEGNPVLWHLILLAMIIVGFAPGVRNMVRMVLFV</sequence>
<protein>
    <submittedName>
        <fullName evidence="2">DUF63 family protein</fullName>
    </submittedName>
</protein>
<dbReference type="GeneID" id="79949143"/>
<keyword evidence="1" id="KW-0472">Membrane</keyword>
<dbReference type="KEGG" id="manq:L1994_02070"/>
<evidence type="ECO:0000256" key="1">
    <source>
        <dbReference type="SAM" id="Phobius"/>
    </source>
</evidence>
<feature type="transmembrane region" description="Helical" evidence="1">
    <location>
        <begin position="20"/>
        <end position="42"/>
    </location>
</feature>
<feature type="transmembrane region" description="Helical" evidence="1">
    <location>
        <begin position="83"/>
        <end position="105"/>
    </location>
</feature>
<gene>
    <name evidence="2" type="ORF">L1994_02070</name>
</gene>
<dbReference type="Pfam" id="PF01889">
    <property type="entry name" value="DUF63"/>
    <property type="match status" value="1"/>
</dbReference>
<feature type="transmembrane region" description="Helical" evidence="1">
    <location>
        <begin position="253"/>
        <end position="271"/>
    </location>
</feature>
<proteinExistence type="predicted"/>
<feature type="transmembrane region" description="Helical" evidence="1">
    <location>
        <begin position="181"/>
        <end position="201"/>
    </location>
</feature>
<reference evidence="2" key="1">
    <citation type="submission" date="2022-01" db="EMBL/GenBank/DDBJ databases">
        <title>Complete genome of Methanomicrobium antiquum DSM 21220.</title>
        <authorList>
            <person name="Chen S.-C."/>
            <person name="You Y.-T."/>
            <person name="Zhou Y.-Z."/>
            <person name="Lai M.-C."/>
        </authorList>
    </citation>
    <scope>NUCLEOTIDE SEQUENCE</scope>
    <source>
        <strain evidence="2">DSM 21220</strain>
    </source>
</reference>
<keyword evidence="3" id="KW-1185">Reference proteome</keyword>
<keyword evidence="1" id="KW-0812">Transmembrane</keyword>
<dbReference type="EMBL" id="CP091092">
    <property type="protein sequence ID" value="WFN37200.1"/>
    <property type="molecule type" value="Genomic_DNA"/>
</dbReference>
<dbReference type="Proteomes" id="UP001218895">
    <property type="component" value="Chromosome"/>
</dbReference>
<dbReference type="PANTHER" id="PTHR40700:SF1">
    <property type="entry name" value="DUF63 DOMAIN-CONTAINING PROTEIN"/>
    <property type="match status" value="1"/>
</dbReference>
<feature type="transmembrane region" description="Helical" evidence="1">
    <location>
        <begin position="117"/>
        <end position="141"/>
    </location>
</feature>
<keyword evidence="1" id="KW-1133">Transmembrane helix</keyword>
<dbReference type="PANTHER" id="PTHR40700">
    <property type="entry name" value="HYPOTHETICAL MEMBRANE PROTEIN, CONSERVED, DUF63 FAMILY"/>
    <property type="match status" value="1"/>
</dbReference>
<evidence type="ECO:0000313" key="3">
    <source>
        <dbReference type="Proteomes" id="UP001218895"/>
    </source>
</evidence>
<feature type="transmembrane region" description="Helical" evidence="1">
    <location>
        <begin position="54"/>
        <end position="71"/>
    </location>
</feature>
<feature type="transmembrane region" description="Helical" evidence="1">
    <location>
        <begin position="213"/>
        <end position="241"/>
    </location>
</feature>
<evidence type="ECO:0000313" key="2">
    <source>
        <dbReference type="EMBL" id="WFN37200.1"/>
    </source>
</evidence>
<name>A0AAF0FPC7_9EURY</name>